<dbReference type="Pfam" id="PF05699">
    <property type="entry name" value="Dimer_Tnp_hAT"/>
    <property type="match status" value="1"/>
</dbReference>
<evidence type="ECO:0000259" key="2">
    <source>
        <dbReference type="Pfam" id="PF05699"/>
    </source>
</evidence>
<evidence type="ECO:0000313" key="4">
    <source>
        <dbReference type="EMBL" id="EEC80664.1"/>
    </source>
</evidence>
<evidence type="ECO:0000313" key="5">
    <source>
        <dbReference type="Proteomes" id="UP000007015"/>
    </source>
</evidence>
<dbReference type="PANTHER" id="PTHR11697:SF230">
    <property type="entry name" value="ZINC FINGER, MYM DOMAIN CONTAINING 1"/>
    <property type="match status" value="1"/>
</dbReference>
<feature type="domain" description="DUF4371" evidence="3">
    <location>
        <begin position="1"/>
        <end position="62"/>
    </location>
</feature>
<dbReference type="InterPro" id="IPR012337">
    <property type="entry name" value="RNaseH-like_sf"/>
</dbReference>
<dbReference type="SUPFAM" id="SSF53098">
    <property type="entry name" value="Ribonuclease H-like"/>
    <property type="match status" value="1"/>
</dbReference>
<dbReference type="AlphaFoldDB" id="B8B2T4"/>
<dbReference type="InterPro" id="IPR008906">
    <property type="entry name" value="HATC_C_dom"/>
</dbReference>
<keyword evidence="1" id="KW-1133">Transmembrane helix</keyword>
<dbReference type="PANTHER" id="PTHR11697">
    <property type="entry name" value="GENERAL TRANSCRIPTION FACTOR 2-RELATED ZINC FINGER PROTEIN"/>
    <property type="match status" value="1"/>
</dbReference>
<dbReference type="STRING" id="39946.B8B2T4"/>
<accession>B8B2T4</accession>
<dbReference type="InterPro" id="IPR025398">
    <property type="entry name" value="DUF4371"/>
</dbReference>
<name>B8B2T4_ORYSI</name>
<protein>
    <recommendedName>
        <fullName evidence="6">HAT C-terminal dimerisation domain-containing protein</fullName>
    </recommendedName>
</protein>
<proteinExistence type="predicted"/>
<keyword evidence="1" id="KW-0812">Transmembrane</keyword>
<organism evidence="4 5">
    <name type="scientific">Oryza sativa subsp. indica</name>
    <name type="common">Rice</name>
    <dbReference type="NCBI Taxonomy" id="39946"/>
    <lineage>
        <taxon>Eukaryota</taxon>
        <taxon>Viridiplantae</taxon>
        <taxon>Streptophyta</taxon>
        <taxon>Embryophyta</taxon>
        <taxon>Tracheophyta</taxon>
        <taxon>Spermatophyta</taxon>
        <taxon>Magnoliopsida</taxon>
        <taxon>Liliopsida</taxon>
        <taxon>Poales</taxon>
        <taxon>Poaceae</taxon>
        <taxon>BOP clade</taxon>
        <taxon>Oryzoideae</taxon>
        <taxon>Oryzeae</taxon>
        <taxon>Oryzinae</taxon>
        <taxon>Oryza</taxon>
        <taxon>Oryza sativa</taxon>
    </lineage>
</organism>
<feature type="domain" description="HAT C-terminal dimerisation" evidence="2">
    <location>
        <begin position="286"/>
        <end position="343"/>
    </location>
</feature>
<reference evidence="4 5" key="1">
    <citation type="journal article" date="2005" name="PLoS Biol.">
        <title>The genomes of Oryza sativa: a history of duplications.</title>
        <authorList>
            <person name="Yu J."/>
            <person name="Wang J."/>
            <person name="Lin W."/>
            <person name="Li S."/>
            <person name="Li H."/>
            <person name="Zhou J."/>
            <person name="Ni P."/>
            <person name="Dong W."/>
            <person name="Hu S."/>
            <person name="Zeng C."/>
            <person name="Zhang J."/>
            <person name="Zhang Y."/>
            <person name="Li R."/>
            <person name="Xu Z."/>
            <person name="Li S."/>
            <person name="Li X."/>
            <person name="Zheng H."/>
            <person name="Cong L."/>
            <person name="Lin L."/>
            <person name="Yin J."/>
            <person name="Geng J."/>
            <person name="Li G."/>
            <person name="Shi J."/>
            <person name="Liu J."/>
            <person name="Lv H."/>
            <person name="Li J."/>
            <person name="Wang J."/>
            <person name="Deng Y."/>
            <person name="Ran L."/>
            <person name="Shi X."/>
            <person name="Wang X."/>
            <person name="Wu Q."/>
            <person name="Li C."/>
            <person name="Ren X."/>
            <person name="Wang J."/>
            <person name="Wang X."/>
            <person name="Li D."/>
            <person name="Liu D."/>
            <person name="Zhang X."/>
            <person name="Ji Z."/>
            <person name="Zhao W."/>
            <person name="Sun Y."/>
            <person name="Zhang Z."/>
            <person name="Bao J."/>
            <person name="Han Y."/>
            <person name="Dong L."/>
            <person name="Ji J."/>
            <person name="Chen P."/>
            <person name="Wu S."/>
            <person name="Liu J."/>
            <person name="Xiao Y."/>
            <person name="Bu D."/>
            <person name="Tan J."/>
            <person name="Yang L."/>
            <person name="Ye C."/>
            <person name="Zhang J."/>
            <person name="Xu J."/>
            <person name="Zhou Y."/>
            <person name="Yu Y."/>
            <person name="Zhang B."/>
            <person name="Zhuang S."/>
            <person name="Wei H."/>
            <person name="Liu B."/>
            <person name="Lei M."/>
            <person name="Yu H."/>
            <person name="Li Y."/>
            <person name="Xu H."/>
            <person name="Wei S."/>
            <person name="He X."/>
            <person name="Fang L."/>
            <person name="Zhang Z."/>
            <person name="Zhang Y."/>
            <person name="Huang X."/>
            <person name="Su Z."/>
            <person name="Tong W."/>
            <person name="Li J."/>
            <person name="Tong Z."/>
            <person name="Li S."/>
            <person name="Ye J."/>
            <person name="Wang L."/>
            <person name="Fang L."/>
            <person name="Lei T."/>
            <person name="Chen C."/>
            <person name="Chen H."/>
            <person name="Xu Z."/>
            <person name="Li H."/>
            <person name="Huang H."/>
            <person name="Zhang F."/>
            <person name="Xu H."/>
            <person name="Li N."/>
            <person name="Zhao C."/>
            <person name="Li S."/>
            <person name="Dong L."/>
            <person name="Huang Y."/>
            <person name="Li L."/>
            <person name="Xi Y."/>
            <person name="Qi Q."/>
            <person name="Li W."/>
            <person name="Zhang B."/>
            <person name="Hu W."/>
            <person name="Zhang Y."/>
            <person name="Tian X."/>
            <person name="Jiao Y."/>
            <person name="Liang X."/>
            <person name="Jin J."/>
            <person name="Gao L."/>
            <person name="Zheng W."/>
            <person name="Hao B."/>
            <person name="Liu S."/>
            <person name="Wang W."/>
            <person name="Yuan L."/>
            <person name="Cao M."/>
            <person name="McDermott J."/>
            <person name="Samudrala R."/>
            <person name="Wang J."/>
            <person name="Wong G.K."/>
            <person name="Yang H."/>
        </authorList>
    </citation>
    <scope>NUCLEOTIDE SEQUENCE [LARGE SCALE GENOMIC DNA]</scope>
    <source>
        <strain evidence="5">cv. 93-11</strain>
    </source>
</reference>
<dbReference type="Gramene" id="BGIOSGA022959-TA">
    <property type="protein sequence ID" value="BGIOSGA022959-PA"/>
    <property type="gene ID" value="BGIOSGA022959"/>
</dbReference>
<dbReference type="Proteomes" id="UP000007015">
    <property type="component" value="Chromosome 6"/>
</dbReference>
<evidence type="ECO:0008006" key="6">
    <source>
        <dbReference type="Google" id="ProtNLM"/>
    </source>
</evidence>
<dbReference type="GO" id="GO:0046983">
    <property type="term" value="F:protein dimerization activity"/>
    <property type="evidence" value="ECO:0007669"/>
    <property type="project" value="InterPro"/>
</dbReference>
<gene>
    <name evidence="4" type="ORF">OsI_23069</name>
</gene>
<sequence>MPVVLRYVDKCGIVKERFVGVVHVKETTASYLKASIDTLMVDFNLSLSQVRGQGYDGASNMRVLEFVEEDDRDRANRDQAAGLLVYFQYFDFVFYLHLMLTVLIITNTLSLALQRKDQDIVNAVKCVRSTRGHLDDLRRHGWEKLESDVYNFCDKYDLTKLEMGEVYINPKKPRQKTGITNKHHYEVDCFNNVIDWLLQELDNCFNETTSELLVCSAAFNPRESFRDFKVESLMSLAKLYPNDFSSAELRDLSHHLSLYIADVRENERFSHIETIGYLSQKMVETRKHICYPLVYCLLKLVLVLPVATATVERCFSAMKIVKSELRNRMSDDYLSHSLIRYVEKE</sequence>
<dbReference type="EMBL" id="CM000131">
    <property type="protein sequence ID" value="EEC80664.1"/>
    <property type="molecule type" value="Genomic_DNA"/>
</dbReference>
<feature type="transmembrane region" description="Helical" evidence="1">
    <location>
        <begin position="92"/>
        <end position="113"/>
    </location>
</feature>
<feature type="transmembrane region" description="Helical" evidence="1">
    <location>
        <begin position="289"/>
        <end position="311"/>
    </location>
</feature>
<dbReference type="OMA" id="LEHYHIH"/>
<dbReference type="Pfam" id="PF14291">
    <property type="entry name" value="DUF4371"/>
    <property type="match status" value="1"/>
</dbReference>
<keyword evidence="5" id="KW-1185">Reference proteome</keyword>
<dbReference type="InterPro" id="IPR055298">
    <property type="entry name" value="AtLOH3-like"/>
</dbReference>
<evidence type="ECO:0000259" key="3">
    <source>
        <dbReference type="Pfam" id="PF14291"/>
    </source>
</evidence>
<keyword evidence="1" id="KW-0472">Membrane</keyword>
<dbReference type="HOGENOM" id="CLU_1005937_0_0_1"/>
<evidence type="ECO:0000256" key="1">
    <source>
        <dbReference type="SAM" id="Phobius"/>
    </source>
</evidence>